<dbReference type="EMBL" id="QEKY01000019">
    <property type="protein sequence ID" value="PVZ07019.1"/>
    <property type="molecule type" value="Genomic_DNA"/>
</dbReference>
<keyword evidence="1" id="KW-0472">Membrane</keyword>
<evidence type="ECO:0000313" key="3">
    <source>
        <dbReference type="Proteomes" id="UP000245462"/>
    </source>
</evidence>
<feature type="transmembrane region" description="Helical" evidence="1">
    <location>
        <begin position="73"/>
        <end position="93"/>
    </location>
</feature>
<keyword evidence="1" id="KW-0812">Transmembrane</keyword>
<feature type="transmembrane region" description="Helical" evidence="1">
    <location>
        <begin position="47"/>
        <end position="66"/>
    </location>
</feature>
<feature type="transmembrane region" description="Helical" evidence="1">
    <location>
        <begin position="7"/>
        <end position="27"/>
    </location>
</feature>
<reference evidence="2 3" key="1">
    <citation type="submission" date="2018-04" db="EMBL/GenBank/DDBJ databases">
        <title>Genomic Encyclopedia of Type Strains, Phase IV (KMG-IV): sequencing the most valuable type-strain genomes for metagenomic binning, comparative biology and taxonomic classification.</title>
        <authorList>
            <person name="Goeker M."/>
        </authorList>
    </citation>
    <scope>NUCLEOTIDE SEQUENCE [LARGE SCALE GENOMIC DNA]</scope>
    <source>
        <strain evidence="2 3">DSM 28520</strain>
    </source>
</reference>
<accession>A0A2U1F4E0</accession>
<sequence>MSTTNLNIRICLLQTAYFVLMFGLKYIFHIPCTDCERVFYIQSNIEIILEGALFLGVTVSMCYCILKAKKMFATTIFMGLSLWLLFEASKYIAHLAGFFPHYGDVPIMISMLLSFAVIFIYTCILYTICICLKRVVNQDIMRRNR</sequence>
<gene>
    <name evidence="2" type="ORF">C7382_11915</name>
</gene>
<organism evidence="2 3">
    <name type="scientific">Porphyromonas loveana</name>
    <dbReference type="NCBI Taxonomy" id="1884669"/>
    <lineage>
        <taxon>Bacteria</taxon>
        <taxon>Pseudomonadati</taxon>
        <taxon>Bacteroidota</taxon>
        <taxon>Bacteroidia</taxon>
        <taxon>Bacteroidales</taxon>
        <taxon>Porphyromonadaceae</taxon>
        <taxon>Porphyromonas</taxon>
    </lineage>
</organism>
<dbReference type="AlphaFoldDB" id="A0A2U1F4E0"/>
<keyword evidence="1" id="KW-1133">Transmembrane helix</keyword>
<evidence type="ECO:0000256" key="1">
    <source>
        <dbReference type="SAM" id="Phobius"/>
    </source>
</evidence>
<protein>
    <submittedName>
        <fullName evidence="2">Uncharacterized protein</fullName>
    </submittedName>
</protein>
<evidence type="ECO:0000313" key="2">
    <source>
        <dbReference type="EMBL" id="PVZ07019.1"/>
    </source>
</evidence>
<keyword evidence="3" id="KW-1185">Reference proteome</keyword>
<name>A0A2U1F4E0_9PORP</name>
<proteinExistence type="predicted"/>
<comment type="caution">
    <text evidence="2">The sequence shown here is derived from an EMBL/GenBank/DDBJ whole genome shotgun (WGS) entry which is preliminary data.</text>
</comment>
<feature type="transmembrane region" description="Helical" evidence="1">
    <location>
        <begin position="105"/>
        <end position="132"/>
    </location>
</feature>
<dbReference type="Proteomes" id="UP000245462">
    <property type="component" value="Unassembled WGS sequence"/>
</dbReference>